<feature type="domain" description="Insertion element IS150 protein InsJ-like helix-turn-helix" evidence="2">
    <location>
        <begin position="132"/>
        <end position="181"/>
    </location>
</feature>
<reference evidence="3 6" key="2">
    <citation type="submission" date="2019-11" db="EMBL/GenBank/DDBJ databases">
        <title>Gastrointestinal microbiota of Peromyscus leucopus.</title>
        <authorList>
            <person name="Milovic A."/>
            <person name="Bassam K."/>
            <person name="Barbour A.G."/>
        </authorList>
    </citation>
    <scope>NUCLEOTIDE SEQUENCE [LARGE SCALE GENOMIC DNA]</scope>
    <source>
        <strain evidence="3 6">LL8</strain>
    </source>
</reference>
<dbReference type="GO" id="GO:0043565">
    <property type="term" value="F:sequence-specific DNA binding"/>
    <property type="evidence" value="ECO:0007669"/>
    <property type="project" value="InterPro"/>
</dbReference>
<dbReference type="InterPro" id="IPR052057">
    <property type="entry name" value="IS150/IS1296_orfA-like"/>
</dbReference>
<organism evidence="3 6">
    <name type="scientific">Lactobacillus johnsonii</name>
    <dbReference type="NCBI Taxonomy" id="33959"/>
    <lineage>
        <taxon>Bacteria</taxon>
        <taxon>Bacillati</taxon>
        <taxon>Bacillota</taxon>
        <taxon>Bacilli</taxon>
        <taxon>Lactobacillales</taxon>
        <taxon>Lactobacillaceae</taxon>
        <taxon>Lactobacillus</taxon>
    </lineage>
</organism>
<dbReference type="InterPro" id="IPR036388">
    <property type="entry name" value="WH-like_DNA-bd_sf"/>
</dbReference>
<comment type="caution">
    <text evidence="3">The sequence shown here is derived from an EMBL/GenBank/DDBJ whole genome shotgun (WGS) entry which is preliminary data.</text>
</comment>
<evidence type="ECO:0000256" key="1">
    <source>
        <dbReference type="ARBA" id="ARBA00038232"/>
    </source>
</evidence>
<dbReference type="EMBL" id="NIBB01000028">
    <property type="protein sequence ID" value="PAB52681.1"/>
    <property type="molecule type" value="Genomic_DNA"/>
</dbReference>
<name>A0A9X5ALF0_LACJH</name>
<evidence type="ECO:0000313" key="5">
    <source>
        <dbReference type="Proteomes" id="UP000216448"/>
    </source>
</evidence>
<dbReference type="RefSeq" id="WP_087712969.1">
    <property type="nucleotide sequence ID" value="NZ_CP021703.1"/>
</dbReference>
<dbReference type="Pfam" id="PF01527">
    <property type="entry name" value="HTH_Tnp_1"/>
    <property type="match status" value="2"/>
</dbReference>
<comment type="similarity">
    <text evidence="1">Belongs to the IS150/IS1296 orfA family.</text>
</comment>
<evidence type="ECO:0000313" key="3">
    <source>
        <dbReference type="EMBL" id="MTE03591.1"/>
    </source>
</evidence>
<evidence type="ECO:0000313" key="6">
    <source>
        <dbReference type="Proteomes" id="UP000488295"/>
    </source>
</evidence>
<dbReference type="AlphaFoldDB" id="A0A9X5ALF0"/>
<dbReference type="GO" id="GO:0004803">
    <property type="term" value="F:transposase activity"/>
    <property type="evidence" value="ECO:0007669"/>
    <property type="project" value="InterPro"/>
</dbReference>
<dbReference type="GO" id="GO:0006313">
    <property type="term" value="P:DNA transposition"/>
    <property type="evidence" value="ECO:0007669"/>
    <property type="project" value="InterPro"/>
</dbReference>
<dbReference type="SUPFAM" id="SSF48295">
    <property type="entry name" value="TrpR-like"/>
    <property type="match status" value="3"/>
</dbReference>
<dbReference type="Proteomes" id="UP000216448">
    <property type="component" value="Unassembled WGS sequence"/>
</dbReference>
<protein>
    <submittedName>
        <fullName evidence="3">Helix-turn-helix domain-containing protein</fullName>
    </submittedName>
    <submittedName>
        <fullName evidence="4">Transcriptional regulator</fullName>
    </submittedName>
</protein>
<dbReference type="InterPro" id="IPR002514">
    <property type="entry name" value="Transposase_8"/>
</dbReference>
<dbReference type="Pfam" id="PF13518">
    <property type="entry name" value="HTH_28"/>
    <property type="match status" value="1"/>
</dbReference>
<reference evidence="4 5" key="1">
    <citation type="submission" date="2017-05" db="EMBL/GenBank/DDBJ databases">
        <title>Lactobacillus johnsonii from commercial turkeys.</title>
        <authorList>
            <person name="Johnson T.J."/>
            <person name="Youmans B."/>
        </authorList>
    </citation>
    <scope>NUCLEOTIDE SEQUENCE [LARGE SCALE GENOMIC DNA]</scope>
    <source>
        <strain evidence="4 5">UMNLJ54</strain>
    </source>
</reference>
<accession>A0A9X5ALF0</accession>
<sequence length="235" mass="27841">MSRKSRFSFEVKLKAVKQYLNGERNYPSIANALDVPDSTIRMWVKAYQVDGEDALKSHKRNKRYSKEFKLECAAAYLAGEGSYLDLANKFGLRSTCQLRQWVIKYNSHRELKDHDPIPEAYMTSRRKTTLEERQSIVKYCKKHNWNYKETAIKYGCSYAQVYNWCKKYQAQGSKGLKDKRGHRLKESDLTETERLKREVEHLRVQNQIKDREIAFLKKVKDLERTWLLDNQSKGK</sequence>
<dbReference type="EMBL" id="WKKC01000021">
    <property type="protein sequence ID" value="MTE03591.1"/>
    <property type="molecule type" value="Genomic_DNA"/>
</dbReference>
<proteinExistence type="inferred from homology"/>
<dbReference type="PANTHER" id="PTHR33795:SF1">
    <property type="entry name" value="INSERTION ELEMENT IS150 PROTEIN INSJ"/>
    <property type="match status" value="1"/>
</dbReference>
<dbReference type="PANTHER" id="PTHR33795">
    <property type="entry name" value="INSERTION ELEMENT IS150 PROTEIN INSJ"/>
    <property type="match status" value="1"/>
</dbReference>
<dbReference type="Gene3D" id="1.10.10.10">
    <property type="entry name" value="Winged helix-like DNA-binding domain superfamily/Winged helix DNA-binding domain"/>
    <property type="match status" value="3"/>
</dbReference>
<dbReference type="Proteomes" id="UP000488295">
    <property type="component" value="Unassembled WGS sequence"/>
</dbReference>
<gene>
    <name evidence="4" type="ORF">A3P64_05095</name>
    <name evidence="3" type="ORF">GJU95_07395</name>
</gene>
<dbReference type="InterPro" id="IPR055247">
    <property type="entry name" value="InsJ-like_HTH"/>
</dbReference>
<evidence type="ECO:0000313" key="4">
    <source>
        <dbReference type="EMBL" id="PAB52681.1"/>
    </source>
</evidence>
<dbReference type="InterPro" id="IPR010921">
    <property type="entry name" value="Trp_repressor/repl_initiator"/>
</dbReference>
<evidence type="ECO:0000259" key="2">
    <source>
        <dbReference type="Pfam" id="PF13518"/>
    </source>
</evidence>